<reference evidence="8 9" key="1">
    <citation type="submission" date="2024-09" db="EMBL/GenBank/DDBJ databases">
        <title>Chromosome-scale assembly of Riccia fluitans.</title>
        <authorList>
            <person name="Paukszto L."/>
            <person name="Sawicki J."/>
            <person name="Karawczyk K."/>
            <person name="Piernik-Szablinska J."/>
            <person name="Szczecinska M."/>
            <person name="Mazdziarz M."/>
        </authorList>
    </citation>
    <scope>NUCLEOTIDE SEQUENCE [LARGE SCALE GENOMIC DNA]</scope>
    <source>
        <strain evidence="8">Rf_01</strain>
        <tissue evidence="8">Aerial parts of the thallus</tissue>
    </source>
</reference>
<evidence type="ECO:0000313" key="8">
    <source>
        <dbReference type="EMBL" id="KAL2632654.1"/>
    </source>
</evidence>
<dbReference type="PROSITE" id="PS50135">
    <property type="entry name" value="ZF_ZZ_2"/>
    <property type="match status" value="1"/>
</dbReference>
<evidence type="ECO:0000256" key="2">
    <source>
        <dbReference type="ARBA" id="ARBA00022771"/>
    </source>
</evidence>
<keyword evidence="3" id="KW-0862">Zinc</keyword>
<dbReference type="Gene3D" id="3.30.60.90">
    <property type="match status" value="1"/>
</dbReference>
<dbReference type="SMART" id="SM00291">
    <property type="entry name" value="ZnF_ZZ"/>
    <property type="match status" value="1"/>
</dbReference>
<evidence type="ECO:0000256" key="5">
    <source>
        <dbReference type="SAM" id="MobiDB-lite"/>
    </source>
</evidence>
<evidence type="ECO:0000256" key="3">
    <source>
        <dbReference type="ARBA" id="ARBA00022833"/>
    </source>
</evidence>
<dbReference type="InterPro" id="IPR000270">
    <property type="entry name" value="PB1_dom"/>
</dbReference>
<dbReference type="SMART" id="SM00666">
    <property type="entry name" value="PB1"/>
    <property type="match status" value="1"/>
</dbReference>
<evidence type="ECO:0008006" key="10">
    <source>
        <dbReference type="Google" id="ProtNLM"/>
    </source>
</evidence>
<feature type="compositionally biased region" description="Basic and acidic residues" evidence="5">
    <location>
        <begin position="234"/>
        <end position="256"/>
    </location>
</feature>
<keyword evidence="2 4" id="KW-0863">Zinc-finger</keyword>
<evidence type="ECO:0000256" key="1">
    <source>
        <dbReference type="ARBA" id="ARBA00022723"/>
    </source>
</evidence>
<evidence type="ECO:0000313" key="9">
    <source>
        <dbReference type="Proteomes" id="UP001605036"/>
    </source>
</evidence>
<evidence type="ECO:0000259" key="7">
    <source>
        <dbReference type="PROSITE" id="PS51745"/>
    </source>
</evidence>
<dbReference type="GO" id="GO:0008270">
    <property type="term" value="F:zinc ion binding"/>
    <property type="evidence" value="ECO:0007669"/>
    <property type="project" value="UniProtKB-KW"/>
</dbReference>
<dbReference type="PANTHER" id="PTHR20930">
    <property type="entry name" value="OVARIAN CARCINOMA ANTIGEN CA125-RELATED"/>
    <property type="match status" value="1"/>
</dbReference>
<dbReference type="SUPFAM" id="SSF57850">
    <property type="entry name" value="RING/U-box"/>
    <property type="match status" value="1"/>
</dbReference>
<feature type="region of interest" description="Disordered" evidence="5">
    <location>
        <begin position="204"/>
        <end position="256"/>
    </location>
</feature>
<accession>A0ABD1YQE1</accession>
<dbReference type="InterPro" id="IPR000433">
    <property type="entry name" value="Znf_ZZ"/>
</dbReference>
<comment type="caution">
    <text evidence="8">The sequence shown here is derived from an EMBL/GenBank/DDBJ whole genome shotgun (WGS) entry which is preliminary data.</text>
</comment>
<name>A0ABD1YQE1_9MARC</name>
<keyword evidence="9" id="KW-1185">Reference proteome</keyword>
<dbReference type="Proteomes" id="UP001605036">
    <property type="component" value="Unassembled WGS sequence"/>
</dbReference>
<evidence type="ECO:0000259" key="6">
    <source>
        <dbReference type="PROSITE" id="PS50135"/>
    </source>
</evidence>
<dbReference type="Pfam" id="PF00569">
    <property type="entry name" value="ZZ"/>
    <property type="match status" value="1"/>
</dbReference>
<dbReference type="AlphaFoldDB" id="A0ABD1YQE1"/>
<dbReference type="PANTHER" id="PTHR20930:SF0">
    <property type="entry name" value="PROTEIN ILRUN"/>
    <property type="match status" value="1"/>
</dbReference>
<sequence length="357" mass="39315">MLERVAGVTVKTNHPTLVPQPPPRFVAIAHEPSISSGLMNFHNIATLNFVMAFIIKVENEGILRRLPYSMDETEGLSFDKLEAKVRDLLKLPGTARLKITYKDKENDDVTLSSDQELNDACRIQKLNPLRLKIVVVPSDKTTTEKSSVQEAEALQNTSSPEAYVKKIVECYAPVFNGVCPPEQISGVMDDIVKKVNAQVSASAVTEGADPSAATRHLTPQDWLRNLPAPNGARAVEKQDKAKAETSLDKDSSKKGTDEVIHRGVTCDICHQNPITGIRYKATKKLNYDLCGRCFEKSGRKGEYNRIDQPLQRPHWGTESVKMVRLSPATVIGVRDSCGPPKLVLAPRGGRCKSSETC</sequence>
<dbReference type="SUPFAM" id="SSF54277">
    <property type="entry name" value="CAD &amp; PB1 domains"/>
    <property type="match status" value="1"/>
</dbReference>
<dbReference type="PROSITE" id="PS51745">
    <property type="entry name" value="PB1"/>
    <property type="match status" value="1"/>
</dbReference>
<feature type="domain" description="ZZ-type" evidence="6">
    <location>
        <begin position="261"/>
        <end position="311"/>
    </location>
</feature>
<dbReference type="Pfam" id="PF00564">
    <property type="entry name" value="PB1"/>
    <property type="match status" value="1"/>
</dbReference>
<proteinExistence type="predicted"/>
<dbReference type="Gene3D" id="3.10.20.90">
    <property type="entry name" value="Phosphatidylinositol 3-kinase Catalytic Subunit, Chain A, domain 1"/>
    <property type="match status" value="1"/>
</dbReference>
<dbReference type="InterPro" id="IPR053793">
    <property type="entry name" value="PB1-like"/>
</dbReference>
<evidence type="ECO:0000256" key="4">
    <source>
        <dbReference type="PROSITE-ProRule" id="PRU00228"/>
    </source>
</evidence>
<organism evidence="8 9">
    <name type="scientific">Riccia fluitans</name>
    <dbReference type="NCBI Taxonomy" id="41844"/>
    <lineage>
        <taxon>Eukaryota</taxon>
        <taxon>Viridiplantae</taxon>
        <taxon>Streptophyta</taxon>
        <taxon>Embryophyta</taxon>
        <taxon>Marchantiophyta</taxon>
        <taxon>Marchantiopsida</taxon>
        <taxon>Marchantiidae</taxon>
        <taxon>Marchantiales</taxon>
        <taxon>Ricciaceae</taxon>
        <taxon>Riccia</taxon>
    </lineage>
</organism>
<keyword evidence="1" id="KW-0479">Metal-binding</keyword>
<gene>
    <name evidence="8" type="ORF">R1flu_004133</name>
</gene>
<dbReference type="EMBL" id="JBHFFA010000003">
    <property type="protein sequence ID" value="KAL2632654.1"/>
    <property type="molecule type" value="Genomic_DNA"/>
</dbReference>
<protein>
    <recommendedName>
        <fullName evidence="10">ZZ-type domain-containing protein</fullName>
    </recommendedName>
</protein>
<feature type="domain" description="PB1" evidence="7">
    <location>
        <begin position="52"/>
        <end position="136"/>
    </location>
</feature>
<dbReference type="InterPro" id="IPR043145">
    <property type="entry name" value="Znf_ZZ_sf"/>
</dbReference>